<dbReference type="GO" id="GO:0003677">
    <property type="term" value="F:DNA binding"/>
    <property type="evidence" value="ECO:0007669"/>
    <property type="project" value="UniProtKB-KW"/>
</dbReference>
<evidence type="ECO:0000256" key="5">
    <source>
        <dbReference type="ARBA" id="ARBA00023163"/>
    </source>
</evidence>
<feature type="compositionally biased region" description="Basic residues" evidence="7">
    <location>
        <begin position="616"/>
        <end position="627"/>
    </location>
</feature>
<dbReference type="PANTHER" id="PTHR36206:SF12">
    <property type="entry name" value="ASPERCRYPTIN BIOSYNTHESIS CLUSTER-SPECIFIC TRANSCRIPTION REGULATOR ATNN-RELATED"/>
    <property type="match status" value="1"/>
</dbReference>
<evidence type="ECO:0000256" key="1">
    <source>
        <dbReference type="ARBA" id="ARBA00022723"/>
    </source>
</evidence>
<proteinExistence type="predicted"/>
<reference evidence="9 10" key="1">
    <citation type="submission" date="2020-12" db="EMBL/GenBank/DDBJ databases">
        <title>Effect of drift, selection, and recombination on the evolution of hybrid genomes in Candida yeast pathogens.</title>
        <authorList>
            <person name="Mixao V."/>
            <person name="Ksiezopolska E."/>
            <person name="Saus E."/>
            <person name="Boekhout T."/>
            <person name="Gacser A."/>
            <person name="Gabaldon T."/>
        </authorList>
    </citation>
    <scope>NUCLEOTIDE SEQUENCE [LARGE SCALE GENOMIC DNA]</scope>
    <source>
        <strain evidence="9 10">BP57</strain>
    </source>
</reference>
<feature type="region of interest" description="Disordered" evidence="7">
    <location>
        <begin position="547"/>
        <end position="587"/>
    </location>
</feature>
<dbReference type="InterPro" id="IPR001138">
    <property type="entry name" value="Zn2Cys6_DnaBD"/>
</dbReference>
<name>A0A8H7ZG74_9ASCO</name>
<feature type="region of interest" description="Disordered" evidence="7">
    <location>
        <begin position="781"/>
        <end position="816"/>
    </location>
</feature>
<dbReference type="GeneID" id="93648887"/>
<dbReference type="EMBL" id="JAEOAQ010000001">
    <property type="protein sequence ID" value="KAG5421168.1"/>
    <property type="molecule type" value="Genomic_DNA"/>
</dbReference>
<feature type="region of interest" description="Disordered" evidence="7">
    <location>
        <begin position="687"/>
        <end position="710"/>
    </location>
</feature>
<evidence type="ECO:0000256" key="6">
    <source>
        <dbReference type="ARBA" id="ARBA00023242"/>
    </source>
</evidence>
<comment type="caution">
    <text evidence="9">The sequence shown here is derived from an EMBL/GenBank/DDBJ whole genome shotgun (WGS) entry which is preliminary data.</text>
</comment>
<dbReference type="GO" id="GO:0000981">
    <property type="term" value="F:DNA-binding transcription factor activity, RNA polymerase II-specific"/>
    <property type="evidence" value="ECO:0007669"/>
    <property type="project" value="InterPro"/>
</dbReference>
<dbReference type="PANTHER" id="PTHR36206">
    <property type="entry name" value="ASPERCRYPTIN BIOSYNTHESIS CLUSTER-SPECIFIC TRANSCRIPTION REGULATOR ATNN-RELATED"/>
    <property type="match status" value="1"/>
</dbReference>
<keyword evidence="6" id="KW-0539">Nucleus</keyword>
<evidence type="ECO:0000256" key="4">
    <source>
        <dbReference type="ARBA" id="ARBA00023125"/>
    </source>
</evidence>
<protein>
    <submittedName>
        <fullName evidence="9">UME6</fullName>
    </submittedName>
</protein>
<evidence type="ECO:0000259" key="8">
    <source>
        <dbReference type="PROSITE" id="PS50048"/>
    </source>
</evidence>
<dbReference type="Pfam" id="PF00172">
    <property type="entry name" value="Zn_clus"/>
    <property type="match status" value="1"/>
</dbReference>
<dbReference type="Proteomes" id="UP000669133">
    <property type="component" value="Unassembled WGS sequence"/>
</dbReference>
<feature type="compositionally biased region" description="Polar residues" evidence="7">
    <location>
        <begin position="791"/>
        <end position="800"/>
    </location>
</feature>
<evidence type="ECO:0000313" key="9">
    <source>
        <dbReference type="EMBL" id="KAG5421168.1"/>
    </source>
</evidence>
<keyword evidence="3" id="KW-0805">Transcription regulation</keyword>
<dbReference type="Gene3D" id="4.10.240.10">
    <property type="entry name" value="Zn(2)-C6 fungal-type DNA-binding domain"/>
    <property type="match status" value="1"/>
</dbReference>
<feature type="compositionally biased region" description="Low complexity" evidence="7">
    <location>
        <begin position="156"/>
        <end position="173"/>
    </location>
</feature>
<keyword evidence="1" id="KW-0479">Metal-binding</keyword>
<dbReference type="GO" id="GO:0008270">
    <property type="term" value="F:zinc ion binding"/>
    <property type="evidence" value="ECO:0007669"/>
    <property type="project" value="InterPro"/>
</dbReference>
<keyword evidence="2" id="KW-0862">Zinc</keyword>
<dbReference type="SUPFAM" id="SSF57701">
    <property type="entry name" value="Zn2/Cys6 DNA-binding domain"/>
    <property type="match status" value="1"/>
</dbReference>
<dbReference type="OrthoDB" id="3251668at2759"/>
<dbReference type="PROSITE" id="PS50048">
    <property type="entry name" value="ZN2_CY6_FUNGAL_2"/>
    <property type="match status" value="1"/>
</dbReference>
<feature type="region of interest" description="Disordered" evidence="7">
    <location>
        <begin position="126"/>
        <end position="173"/>
    </location>
</feature>
<feature type="domain" description="Zn(2)-C6 fungal-type" evidence="8">
    <location>
        <begin position="740"/>
        <end position="770"/>
    </location>
</feature>
<keyword evidence="4" id="KW-0238">DNA-binding</keyword>
<feature type="compositionally biased region" description="Polar residues" evidence="7">
    <location>
        <begin position="24"/>
        <end position="41"/>
    </location>
</feature>
<gene>
    <name evidence="9" type="ORF">I9W82_000258</name>
</gene>
<evidence type="ECO:0000256" key="7">
    <source>
        <dbReference type="SAM" id="MobiDB-lite"/>
    </source>
</evidence>
<dbReference type="InterPro" id="IPR052360">
    <property type="entry name" value="Transcr_Regulatory_Proteins"/>
</dbReference>
<accession>A0A8H7ZG74</accession>
<keyword evidence="5" id="KW-0804">Transcription</keyword>
<dbReference type="InterPro" id="IPR036864">
    <property type="entry name" value="Zn2-C6_fun-type_DNA-bd_sf"/>
</dbReference>
<keyword evidence="10" id="KW-1185">Reference proteome</keyword>
<evidence type="ECO:0000313" key="10">
    <source>
        <dbReference type="Proteomes" id="UP000669133"/>
    </source>
</evidence>
<dbReference type="CDD" id="cd00067">
    <property type="entry name" value="GAL4"/>
    <property type="match status" value="1"/>
</dbReference>
<evidence type="ECO:0000256" key="2">
    <source>
        <dbReference type="ARBA" id="ARBA00022833"/>
    </source>
</evidence>
<feature type="region of interest" description="Disordered" evidence="7">
    <location>
        <begin position="604"/>
        <end position="627"/>
    </location>
</feature>
<dbReference type="RefSeq" id="XP_067550284.1">
    <property type="nucleotide sequence ID" value="XM_067691450.1"/>
</dbReference>
<dbReference type="AlphaFoldDB" id="A0A8H7ZG74"/>
<organism evidence="9 10">
    <name type="scientific">Candida metapsilosis</name>
    <dbReference type="NCBI Taxonomy" id="273372"/>
    <lineage>
        <taxon>Eukaryota</taxon>
        <taxon>Fungi</taxon>
        <taxon>Dikarya</taxon>
        <taxon>Ascomycota</taxon>
        <taxon>Saccharomycotina</taxon>
        <taxon>Pichiomycetes</taxon>
        <taxon>Debaryomycetaceae</taxon>
        <taxon>Candida/Lodderomyces clade</taxon>
        <taxon>Candida</taxon>
    </lineage>
</organism>
<feature type="region of interest" description="Disordered" evidence="7">
    <location>
        <begin position="1"/>
        <end position="41"/>
    </location>
</feature>
<feature type="compositionally biased region" description="Low complexity" evidence="7">
    <location>
        <begin position="556"/>
        <end position="567"/>
    </location>
</feature>
<dbReference type="PROSITE" id="PS00463">
    <property type="entry name" value="ZN2_CY6_FUNGAL_1"/>
    <property type="match status" value="1"/>
</dbReference>
<sequence length="816" mass="90160">MSKDQITESARTSLSLAADDTIPVDSSSQVDMSSPIRASQPNTFSMHQHTRTLTNEFEKMPDYNNDTNDIYEPAFYDFNQNQLLYSLMRPEGTSNLPYPQPAHVLTHMNGRSTNMSLTQSQYYQYAFGSDTPPQPKLNEQQDTNAQSEQEREQEQQQEQQQQQQSQQTNSGQNQEVPYQLINQSADDQSQVQVPAYDIPLPQTNSHISVNNLERDNSIPNTTIQTSFYQANQDTSGSYYGDDTSDQIPNSINESTTTFLNTLDPNQSTDALNEPLAGEFSVFGEYDVLNASTDSLPNFNRAPVRARSYQHPSVNRDLSHLQFLDVSASQRRYQSVNCPPINQASQSLEDVSFITAHNLSALSTQETVVDQSLTPTFSDISSFTSNASVQHPMATDTSMGAFDTSFSVDSVPGAVNIKTPVRPLHSPLASAMLGPSCSSHNRISKKPSLARLNTPSKKNLNKIAGALTSFEGAIGTTSARSSPSAVPLALDLSKANISCFQSQLQENSPVSSSHEFPYIRSQSQPHTHQQLQSLRTYSNASPSVAVVSTGRPSVLTSPASVSSYSGSSRTPNAFRQDPGHALLSPGIPASPELLHRQELWKKNYSLNHGREPGRSSITRRRIQKKRSAKQVKTVIGDVTEILDPKAKLMDKSEAEVGNTLDVSTNTEGVNAFEDDNDATGVKIDNAPTQASQRKSSKLKKSRSTPVLASNSHNDLISLNKDQPIVKKKYTRRRLLPRSKKGCWICRIKHLKCDEVRPSCGACLRFGLSCDYNPTKPDYVTDKELRQKKLSEISMTRKSNQASERRPSKKGASESKFT</sequence>
<feature type="compositionally biased region" description="Basic and acidic residues" evidence="7">
    <location>
        <begin position="801"/>
        <end position="816"/>
    </location>
</feature>
<evidence type="ECO:0000256" key="3">
    <source>
        <dbReference type="ARBA" id="ARBA00023015"/>
    </source>
</evidence>
<dbReference type="SMART" id="SM00066">
    <property type="entry name" value="GAL4"/>
    <property type="match status" value="1"/>
</dbReference>